<evidence type="ECO:0000313" key="3">
    <source>
        <dbReference type="EMBL" id="KKN83472.1"/>
    </source>
</evidence>
<sequence length="286" mass="30121">MPVFDRTVAIFNVYIARFSAICHEAERLNRRMAPLGDLMNRIDLQGRTAIITGGARGIGLATAERILASGGSAVLWDVDGAAIEEAVTQLGAKASGQTVELTDADAVAAAAKDAFAKAGAIDILVNNAGITGGNGKTWELEPDVWRRTIEVNLVAPFLTSRAVVPLMLEKGYGRIVNIASIAGKEGNPNASHYSASKAGLIGLTKSLGKELADTGILVNCITPAAARTAIFDQMSQEHIDYMLSKIPLNRFVEPAEVAAMIAWLASEDCSFSTGAVFDISGGRAVY</sequence>
<dbReference type="InterPro" id="IPR036291">
    <property type="entry name" value="NAD(P)-bd_dom_sf"/>
</dbReference>
<comment type="caution">
    <text evidence="3">The sequence shown here is derived from an EMBL/GenBank/DDBJ whole genome shotgun (WGS) entry which is preliminary data.</text>
</comment>
<keyword evidence="2" id="KW-0560">Oxidoreductase</keyword>
<dbReference type="InterPro" id="IPR020904">
    <property type="entry name" value="Sc_DH/Rdtase_CS"/>
</dbReference>
<gene>
    <name evidence="3" type="ORF">LCGC14_0298900</name>
</gene>
<dbReference type="InterPro" id="IPR002347">
    <property type="entry name" value="SDR_fam"/>
</dbReference>
<dbReference type="SUPFAM" id="SSF51735">
    <property type="entry name" value="NAD(P)-binding Rossmann-fold domains"/>
    <property type="match status" value="1"/>
</dbReference>
<dbReference type="NCBIfam" id="NF005559">
    <property type="entry name" value="PRK07231.1"/>
    <property type="match status" value="1"/>
</dbReference>
<dbReference type="Gene3D" id="3.40.50.720">
    <property type="entry name" value="NAD(P)-binding Rossmann-like Domain"/>
    <property type="match status" value="1"/>
</dbReference>
<dbReference type="FunFam" id="3.40.50.720:FF:000173">
    <property type="entry name" value="3-oxoacyl-[acyl-carrier protein] reductase"/>
    <property type="match status" value="1"/>
</dbReference>
<dbReference type="Pfam" id="PF00106">
    <property type="entry name" value="adh_short"/>
    <property type="match status" value="1"/>
</dbReference>
<dbReference type="PRINTS" id="PR00081">
    <property type="entry name" value="GDHRDH"/>
</dbReference>
<dbReference type="PANTHER" id="PTHR24321">
    <property type="entry name" value="DEHYDROGENASES, SHORT CHAIN"/>
    <property type="match status" value="1"/>
</dbReference>
<dbReference type="PROSITE" id="PS00061">
    <property type="entry name" value="ADH_SHORT"/>
    <property type="match status" value="1"/>
</dbReference>
<comment type="similarity">
    <text evidence="1">Belongs to the short-chain dehydrogenases/reductases (SDR) family.</text>
</comment>
<dbReference type="GO" id="GO:0016491">
    <property type="term" value="F:oxidoreductase activity"/>
    <property type="evidence" value="ECO:0007669"/>
    <property type="project" value="UniProtKB-KW"/>
</dbReference>
<evidence type="ECO:0000256" key="1">
    <source>
        <dbReference type="ARBA" id="ARBA00006484"/>
    </source>
</evidence>
<reference evidence="3" key="1">
    <citation type="journal article" date="2015" name="Nature">
        <title>Complex archaea that bridge the gap between prokaryotes and eukaryotes.</title>
        <authorList>
            <person name="Spang A."/>
            <person name="Saw J.H."/>
            <person name="Jorgensen S.L."/>
            <person name="Zaremba-Niedzwiedzka K."/>
            <person name="Martijn J."/>
            <person name="Lind A.E."/>
            <person name="van Eijk R."/>
            <person name="Schleper C."/>
            <person name="Guy L."/>
            <person name="Ettema T.J."/>
        </authorList>
    </citation>
    <scope>NUCLEOTIDE SEQUENCE</scope>
</reference>
<name>A0A0F9U7Z9_9ZZZZ</name>
<accession>A0A0F9U7Z9</accession>
<proteinExistence type="inferred from homology"/>
<organism evidence="3">
    <name type="scientific">marine sediment metagenome</name>
    <dbReference type="NCBI Taxonomy" id="412755"/>
    <lineage>
        <taxon>unclassified sequences</taxon>
        <taxon>metagenomes</taxon>
        <taxon>ecological metagenomes</taxon>
    </lineage>
</organism>
<protein>
    <submittedName>
        <fullName evidence="3">Uncharacterized protein</fullName>
    </submittedName>
</protein>
<evidence type="ECO:0000256" key="2">
    <source>
        <dbReference type="ARBA" id="ARBA00023002"/>
    </source>
</evidence>
<dbReference type="PANTHER" id="PTHR24321:SF15">
    <property type="entry name" value="OXIDOREDUCTASE UCPA"/>
    <property type="match status" value="1"/>
</dbReference>
<dbReference type="EMBL" id="LAZR01000184">
    <property type="protein sequence ID" value="KKN83472.1"/>
    <property type="molecule type" value="Genomic_DNA"/>
</dbReference>
<dbReference type="AlphaFoldDB" id="A0A0F9U7Z9"/>
<dbReference type="PRINTS" id="PR00080">
    <property type="entry name" value="SDRFAMILY"/>
</dbReference>